<evidence type="ECO:0000313" key="20">
    <source>
        <dbReference type="EMBL" id="JAV21207.1"/>
    </source>
</evidence>
<evidence type="ECO:0000256" key="12">
    <source>
        <dbReference type="PROSITE-ProRule" id="PRU00035"/>
    </source>
</evidence>
<organism evidence="20">
    <name type="scientific">Culex tarsalis</name>
    <name type="common">Encephalitis mosquito</name>
    <dbReference type="NCBI Taxonomy" id="7177"/>
    <lineage>
        <taxon>Eukaryota</taxon>
        <taxon>Metazoa</taxon>
        <taxon>Ecdysozoa</taxon>
        <taxon>Arthropoda</taxon>
        <taxon>Hexapoda</taxon>
        <taxon>Insecta</taxon>
        <taxon>Pterygota</taxon>
        <taxon>Neoptera</taxon>
        <taxon>Endopterygota</taxon>
        <taxon>Diptera</taxon>
        <taxon>Nematocera</taxon>
        <taxon>Culicoidea</taxon>
        <taxon>Culicidae</taxon>
        <taxon>Culicinae</taxon>
        <taxon>Culicini</taxon>
        <taxon>Culex</taxon>
        <taxon>Culex</taxon>
    </lineage>
</organism>
<evidence type="ECO:0000256" key="14">
    <source>
        <dbReference type="PROSITE-ProRule" id="PRU00475"/>
    </source>
</evidence>
<dbReference type="SMART" id="SM00249">
    <property type="entry name" value="PHD"/>
    <property type="match status" value="2"/>
</dbReference>
<dbReference type="InterPro" id="IPR047171">
    <property type="entry name" value="BAZ1A"/>
</dbReference>
<feature type="compositionally biased region" description="Basic and acidic residues" evidence="15">
    <location>
        <begin position="989"/>
        <end position="1000"/>
    </location>
</feature>
<proteinExistence type="predicted"/>
<dbReference type="Pfam" id="PF02791">
    <property type="entry name" value="DDT"/>
    <property type="match status" value="1"/>
</dbReference>
<dbReference type="Pfam" id="PF00439">
    <property type="entry name" value="Bromodomain"/>
    <property type="match status" value="1"/>
</dbReference>
<name>A0A1Q3F0X5_CULTA</name>
<dbReference type="InterPro" id="IPR018501">
    <property type="entry name" value="DDT_dom"/>
</dbReference>
<dbReference type="Gene3D" id="3.30.40.10">
    <property type="entry name" value="Zinc/RING finger domain, C3HC4 (zinc finger)"/>
    <property type="match status" value="2"/>
</dbReference>
<keyword evidence="8 12" id="KW-0103">Bromodomain</keyword>
<evidence type="ECO:0000256" key="7">
    <source>
        <dbReference type="ARBA" id="ARBA00023054"/>
    </source>
</evidence>
<evidence type="ECO:0000256" key="13">
    <source>
        <dbReference type="PROSITE-ProRule" id="PRU00146"/>
    </source>
</evidence>
<feature type="compositionally biased region" description="Basic and acidic residues" evidence="15">
    <location>
        <begin position="1390"/>
        <end position="1400"/>
    </location>
</feature>
<dbReference type="InterPro" id="IPR001487">
    <property type="entry name" value="Bromodomain"/>
</dbReference>
<dbReference type="FunFam" id="3.30.40.10:FF:000300">
    <property type="entry name" value="Bromodomain adjacent to zinc finger domain protein 1A"/>
    <property type="match status" value="1"/>
</dbReference>
<feature type="compositionally biased region" description="Acidic residues" evidence="15">
    <location>
        <begin position="1285"/>
        <end position="1309"/>
    </location>
</feature>
<evidence type="ECO:0000256" key="5">
    <source>
        <dbReference type="ARBA" id="ARBA00022833"/>
    </source>
</evidence>
<dbReference type="Pfam" id="PF15613">
    <property type="entry name" value="WSD"/>
    <property type="match status" value="1"/>
</dbReference>
<dbReference type="SMART" id="SM00297">
    <property type="entry name" value="BROMO"/>
    <property type="match status" value="1"/>
</dbReference>
<feature type="region of interest" description="Disordered" evidence="15">
    <location>
        <begin position="1508"/>
        <end position="1561"/>
    </location>
</feature>
<feature type="region of interest" description="Disordered" evidence="15">
    <location>
        <begin position="233"/>
        <end position="328"/>
    </location>
</feature>
<dbReference type="Pfam" id="PF10537">
    <property type="entry name" value="WAC_Acf1_DNA_bd"/>
    <property type="match status" value="1"/>
</dbReference>
<feature type="domain" description="PHD-type" evidence="17">
    <location>
        <begin position="1113"/>
        <end position="1163"/>
    </location>
</feature>
<dbReference type="PANTHER" id="PTHR46510">
    <property type="entry name" value="BROMODOMAIN ADJACENT TO ZINC FINGER DOMAIN PROTEIN 1A"/>
    <property type="match status" value="1"/>
</dbReference>
<evidence type="ECO:0000256" key="15">
    <source>
        <dbReference type="SAM" id="MobiDB-lite"/>
    </source>
</evidence>
<feature type="compositionally biased region" description="Basic and acidic residues" evidence="15">
    <location>
        <begin position="233"/>
        <end position="257"/>
    </location>
</feature>
<dbReference type="PROSITE" id="PS00633">
    <property type="entry name" value="BROMODOMAIN_1"/>
    <property type="match status" value="1"/>
</dbReference>
<evidence type="ECO:0000256" key="1">
    <source>
        <dbReference type="ARBA" id="ARBA00004123"/>
    </source>
</evidence>
<feature type="domain" description="WAC" evidence="19">
    <location>
        <begin position="22"/>
        <end position="130"/>
    </location>
</feature>
<dbReference type="SUPFAM" id="SSF47370">
    <property type="entry name" value="Bromodomain"/>
    <property type="match status" value="1"/>
</dbReference>
<feature type="compositionally biased region" description="Polar residues" evidence="15">
    <location>
        <begin position="1514"/>
        <end position="1539"/>
    </location>
</feature>
<protein>
    <recommendedName>
        <fullName evidence="11">Bromodomain adjacent to zinc finger domain protein 1A</fullName>
    </recommendedName>
</protein>
<evidence type="ECO:0000256" key="11">
    <source>
        <dbReference type="ARBA" id="ARBA00068253"/>
    </source>
</evidence>
<dbReference type="PROSITE" id="PS50827">
    <property type="entry name" value="DDT"/>
    <property type="match status" value="1"/>
</dbReference>
<dbReference type="GO" id="GO:0045740">
    <property type="term" value="P:positive regulation of DNA replication"/>
    <property type="evidence" value="ECO:0007669"/>
    <property type="project" value="TreeGrafter"/>
</dbReference>
<feature type="domain" description="Bromo" evidence="16">
    <location>
        <begin position="1417"/>
        <end position="1487"/>
    </location>
</feature>
<evidence type="ECO:0000256" key="4">
    <source>
        <dbReference type="ARBA" id="ARBA00022771"/>
    </source>
</evidence>
<feature type="compositionally biased region" description="Basic residues" evidence="15">
    <location>
        <begin position="1256"/>
        <end position="1273"/>
    </location>
</feature>
<keyword evidence="2" id="KW-0597">Phosphoprotein</keyword>
<feature type="region of interest" description="Disordered" evidence="15">
    <location>
        <begin position="1256"/>
        <end position="1401"/>
    </location>
</feature>
<feature type="compositionally biased region" description="Basic and acidic residues" evidence="15">
    <location>
        <begin position="291"/>
        <end position="328"/>
    </location>
</feature>
<keyword evidence="3" id="KW-0479">Metal-binding</keyword>
<dbReference type="InterPro" id="IPR011011">
    <property type="entry name" value="Znf_FYVE_PHD"/>
</dbReference>
<dbReference type="InterPro" id="IPR001965">
    <property type="entry name" value="Znf_PHD"/>
</dbReference>
<dbReference type="PROSITE" id="PS50016">
    <property type="entry name" value="ZF_PHD_2"/>
    <property type="match status" value="2"/>
</dbReference>
<dbReference type="PRINTS" id="PR00503">
    <property type="entry name" value="BROMODOMAIN"/>
</dbReference>
<dbReference type="PROSITE" id="PS51136">
    <property type="entry name" value="WAC"/>
    <property type="match status" value="1"/>
</dbReference>
<evidence type="ECO:0000259" key="19">
    <source>
        <dbReference type="PROSITE" id="PS51136"/>
    </source>
</evidence>
<dbReference type="GO" id="GO:0000228">
    <property type="term" value="C:nuclear chromosome"/>
    <property type="evidence" value="ECO:0007669"/>
    <property type="project" value="TreeGrafter"/>
</dbReference>
<dbReference type="InterPro" id="IPR013083">
    <property type="entry name" value="Znf_RING/FYVE/PHD"/>
</dbReference>
<feature type="compositionally biased region" description="Acidic residues" evidence="15">
    <location>
        <begin position="970"/>
        <end position="988"/>
    </location>
</feature>
<dbReference type="GO" id="GO:0006355">
    <property type="term" value="P:regulation of DNA-templated transcription"/>
    <property type="evidence" value="ECO:0007669"/>
    <property type="project" value="TreeGrafter"/>
</dbReference>
<dbReference type="PANTHER" id="PTHR46510:SF1">
    <property type="entry name" value="BROMODOMAIN ADJACENT TO ZINC FINGER DOMAIN PROTEIN 1A"/>
    <property type="match status" value="1"/>
</dbReference>
<dbReference type="EMBL" id="GFDL01013838">
    <property type="protein sequence ID" value="JAV21207.1"/>
    <property type="molecule type" value="Transcribed_RNA"/>
</dbReference>
<accession>A0A1Q3F0X5</accession>
<dbReference type="Gene3D" id="1.20.920.10">
    <property type="entry name" value="Bromodomain-like"/>
    <property type="match status" value="1"/>
</dbReference>
<dbReference type="InterPro" id="IPR028942">
    <property type="entry name" value="WHIM1_dom"/>
</dbReference>
<dbReference type="InterPro" id="IPR019787">
    <property type="entry name" value="Znf_PHD-finger"/>
</dbReference>
<feature type="domain" description="PHD-type" evidence="17">
    <location>
        <begin position="1205"/>
        <end position="1251"/>
    </location>
</feature>
<evidence type="ECO:0000256" key="9">
    <source>
        <dbReference type="ARBA" id="ARBA00023163"/>
    </source>
</evidence>
<dbReference type="GO" id="GO:0031445">
    <property type="term" value="P:regulation of heterochromatin formation"/>
    <property type="evidence" value="ECO:0007669"/>
    <property type="project" value="TreeGrafter"/>
</dbReference>
<evidence type="ECO:0000256" key="3">
    <source>
        <dbReference type="ARBA" id="ARBA00022723"/>
    </source>
</evidence>
<feature type="region of interest" description="Disordered" evidence="15">
    <location>
        <begin position="1179"/>
        <end position="1200"/>
    </location>
</feature>
<feature type="domain" description="DDT" evidence="18">
    <location>
        <begin position="377"/>
        <end position="442"/>
    </location>
</feature>
<dbReference type="GO" id="GO:0006338">
    <property type="term" value="P:chromatin remodeling"/>
    <property type="evidence" value="ECO:0007669"/>
    <property type="project" value="InterPro"/>
</dbReference>
<dbReference type="PROSITE" id="PS50014">
    <property type="entry name" value="BROMODOMAIN_2"/>
    <property type="match status" value="1"/>
</dbReference>
<dbReference type="GO" id="GO:0008623">
    <property type="term" value="C:CHRAC"/>
    <property type="evidence" value="ECO:0007669"/>
    <property type="project" value="TreeGrafter"/>
</dbReference>
<reference evidence="20" key="1">
    <citation type="submission" date="2017-01" db="EMBL/GenBank/DDBJ databases">
        <title>A deep insight into the sialotranscriptome of adult male and female Cluex tarsalis mosquitoes.</title>
        <authorList>
            <person name="Ribeiro J.M."/>
            <person name="Moreira F."/>
            <person name="Bernard K.A."/>
            <person name="Calvo E."/>
        </authorList>
    </citation>
    <scope>NUCLEOTIDE SEQUENCE</scope>
    <source>
        <strain evidence="20">Kern County</strain>
        <tissue evidence="20">Salivary glands</tissue>
    </source>
</reference>
<keyword evidence="4 13" id="KW-0863">Zinc-finger</keyword>
<evidence type="ECO:0000259" key="18">
    <source>
        <dbReference type="PROSITE" id="PS50827"/>
    </source>
</evidence>
<dbReference type="SUPFAM" id="SSF57903">
    <property type="entry name" value="FYVE/PHD zinc finger"/>
    <property type="match status" value="2"/>
</dbReference>
<dbReference type="Pfam" id="PF15612">
    <property type="entry name" value="WHIM1"/>
    <property type="match status" value="1"/>
</dbReference>
<evidence type="ECO:0000256" key="6">
    <source>
        <dbReference type="ARBA" id="ARBA00023015"/>
    </source>
</evidence>
<evidence type="ECO:0000256" key="2">
    <source>
        <dbReference type="ARBA" id="ARBA00022553"/>
    </source>
</evidence>
<dbReference type="InterPro" id="IPR013136">
    <property type="entry name" value="WSTF_Acf1_Cbp146"/>
</dbReference>
<keyword evidence="9" id="KW-0804">Transcription</keyword>
<dbReference type="InterPro" id="IPR036427">
    <property type="entry name" value="Bromodomain-like_sf"/>
</dbReference>
<sequence>MPLLRRKLFEKVTEPERLRDSDEVFYCETTNEIFSNYEDYFHRVMLISSIVWSCSITGKPNLTYAEALESEKQARRLLRTFPAAVKGPFLMVASKTKRSSFNEMLEDVFGFIKDHYFEQEVVDALEPSGRRYREATIVEVIPPSSTTKSSPVKAEKIRYRVQSEDGLKPREWTVISENLKRDRSATTRDKCKLFLKQHVEQVGGVLRIKEASFKKFVTDEKLKEQQVFFGKPPDFEQSKRLKQAEEKKMRLEQEKKNASPPKSGSAKKRGPKPGQKKDDKQQSISKYLNKSTEDGAKTEKKVSNKDSKDLKEEMERVRKEKEEKEALEKKQQEEQKAILNELALVALKKYNRIGEDQELIDHKVIPKPKPVKTLIGTRHFSDFMYVLEFVTSFAELLSIKDKFANGLTMDLLERALLLKEVNGPLSDIFQVLLSTIFSHQIEEENEVAVRYDPSGDVGTRKAFTSVLKQATKAAVWCETHYCTKLSELPMDSTTISELLRLHFLASGALIEEKGARWRYAMRGGYHSCDDPGMQLVLDYPHIFRALKSYTVFSLPVGDILKILKCLIDQLLTYSSVRELVEERLEKARTARLQYNSVNVAKRKREARVISEKWDMRNDIKKKVTAHEGTVEQKLALRKELEEKMAQDVVKMDAEAERDIKVLQKDIDKFKESFFDYQIYLGTDRAYRSYWLFESLPGLFVEHDRTYSGKCADVPMPNFPELAGCPDDRRKKLITQAITNGAGGKELKVTQEDGAIGKMMLSGFAKLKLKKPAANGGEGDPLAMSDLVTPSNEELFMCTANPKACPIHTDNFPGSVRWGYYNTEEEINALIESLNTRGTRERALRENLESEKELILTHISSCPVDKLSVEASEQDAILAAIVNKSSRKYEAPNFNHEPGTDPNLILETTLRENVLELESKITVGYLGAMKVSDRDEWRIALEQFEYKQLSEPLRWGPNRVMALKDPKDEQQDQDQDQDDEGMEDDASDTDNDKLLSHEKDPGYNLPDTMIIESEDSSDEAILLHDSVTLHEKVHSLAKALLQIEQCVDAKFLIYPFGPKKNIKDKANITKQTYKGQRNLAAWEESLMRATNFSQIFLHYNVLYDAIQWSRSAEKIACMICRRKGDPSQTLLCDDCNRACHMYCLKPKLKQVPEGDWFCQRCRPEDYTKKKQTKKRKVFEEEEEEEVLDETIADKDSDDDESESEEEIICKKCKSEGATAICHTCGTGYHPECTKSLDRTPKKRWNCDKCSKASSKAQKKKKTKESSKKAKKRSVPVRLAVKPLEFGSDEEEDDVVDEQDEEDMDVTEEIETSTTNGNSSRRRSTKRQASEEASDDDESLATKAKRSRQSSSKRSLTNGHHTEEEQLETSRSKPSSRRSTANNVSASADEIEPARRGRRTGDDMPLNNIALYTLLEDVLKHEDSWPFRRPVSTKEVPDYYDIIKSPMDFAKVKSKLNMGEYTINEQMMNDVQLVFRNCDLYNTDETEIYHAGRSLEQFVVQRTSELGLPFKPSDMLKNSGSLEKNGKSSQPDTSAVLNGNSPKAAEAANSQEGSASKRRSIRK</sequence>
<comment type="subcellular location">
    <subcellularLocation>
        <location evidence="1 14">Nucleus</location>
    </subcellularLocation>
</comment>
<evidence type="ECO:0000259" key="17">
    <source>
        <dbReference type="PROSITE" id="PS50016"/>
    </source>
</evidence>
<dbReference type="InterPro" id="IPR028941">
    <property type="entry name" value="WHIM2_dom"/>
</dbReference>
<keyword evidence="5" id="KW-0862">Zinc</keyword>
<dbReference type="Pfam" id="PF00628">
    <property type="entry name" value="PHD"/>
    <property type="match status" value="1"/>
</dbReference>
<evidence type="ECO:0000256" key="10">
    <source>
        <dbReference type="ARBA" id="ARBA00023242"/>
    </source>
</evidence>
<evidence type="ECO:0000259" key="16">
    <source>
        <dbReference type="PROSITE" id="PS50014"/>
    </source>
</evidence>
<evidence type="ECO:0000256" key="8">
    <source>
        <dbReference type="ARBA" id="ARBA00023117"/>
    </source>
</evidence>
<feature type="compositionally biased region" description="Basic and acidic residues" evidence="15">
    <location>
        <begin position="1358"/>
        <end position="1369"/>
    </location>
</feature>
<dbReference type="InterPro" id="IPR018359">
    <property type="entry name" value="Bromodomain_CS"/>
</dbReference>
<dbReference type="GO" id="GO:0003677">
    <property type="term" value="F:DNA binding"/>
    <property type="evidence" value="ECO:0007669"/>
    <property type="project" value="TreeGrafter"/>
</dbReference>
<feature type="region of interest" description="Disordered" evidence="15">
    <location>
        <begin position="963"/>
        <end position="1007"/>
    </location>
</feature>
<keyword evidence="7" id="KW-0175">Coiled coil</keyword>
<keyword evidence="10 14" id="KW-0539">Nucleus</keyword>
<keyword evidence="6" id="KW-0805">Transcription regulation</keyword>
<dbReference type="GO" id="GO:0008270">
    <property type="term" value="F:zinc ion binding"/>
    <property type="evidence" value="ECO:0007669"/>
    <property type="project" value="UniProtKB-KW"/>
</dbReference>
<dbReference type="SMART" id="SM00571">
    <property type="entry name" value="DDT"/>
    <property type="match status" value="1"/>
</dbReference>